<feature type="active site" evidence="5">
    <location>
        <position position="413"/>
    </location>
</feature>
<dbReference type="EC" id="2.1.1.37" evidence="1"/>
<dbReference type="GO" id="GO:0032259">
    <property type="term" value="P:methylation"/>
    <property type="evidence" value="ECO:0007669"/>
    <property type="project" value="UniProtKB-KW"/>
</dbReference>
<comment type="similarity">
    <text evidence="5">Belongs to the class I-like SAM-binding methyltransferase superfamily. C5-methyltransferase family.</text>
</comment>
<evidence type="ECO:0000256" key="3">
    <source>
        <dbReference type="ARBA" id="ARBA00022679"/>
    </source>
</evidence>
<dbReference type="GO" id="GO:0044027">
    <property type="term" value="P:negative regulation of gene expression via chromosomal CpG island methylation"/>
    <property type="evidence" value="ECO:0007669"/>
    <property type="project" value="TreeGrafter"/>
</dbReference>
<evidence type="ECO:0000313" key="7">
    <source>
        <dbReference type="EMBL" id="KAK6948747.1"/>
    </source>
</evidence>
<dbReference type="InterPro" id="IPR029063">
    <property type="entry name" value="SAM-dependent_MTases_sf"/>
</dbReference>
<dbReference type="InterPro" id="IPR031303">
    <property type="entry name" value="C5_meth_CS"/>
</dbReference>
<dbReference type="Pfam" id="PF00145">
    <property type="entry name" value="DNA_methylase"/>
    <property type="match status" value="2"/>
</dbReference>
<keyword evidence="2 5" id="KW-0489">Methyltransferase</keyword>
<dbReference type="AlphaFoldDB" id="A0AAX6M8N7"/>
<evidence type="ECO:0000256" key="2">
    <source>
        <dbReference type="ARBA" id="ARBA00022603"/>
    </source>
</evidence>
<evidence type="ECO:0000256" key="5">
    <source>
        <dbReference type="PROSITE-ProRule" id="PRU01016"/>
    </source>
</evidence>
<organism evidence="7 8">
    <name type="scientific">Daldinia eschscholtzii</name>
    <dbReference type="NCBI Taxonomy" id="292717"/>
    <lineage>
        <taxon>Eukaryota</taxon>
        <taxon>Fungi</taxon>
        <taxon>Dikarya</taxon>
        <taxon>Ascomycota</taxon>
        <taxon>Pezizomycotina</taxon>
        <taxon>Sordariomycetes</taxon>
        <taxon>Xylariomycetidae</taxon>
        <taxon>Xylariales</taxon>
        <taxon>Hypoxylaceae</taxon>
        <taxon>Daldinia</taxon>
    </lineage>
</organism>
<proteinExistence type="inferred from homology"/>
<name>A0AAX6M8N7_9PEZI</name>
<dbReference type="InterPro" id="IPR050390">
    <property type="entry name" value="C5-Methyltransferase"/>
</dbReference>
<gene>
    <name evidence="7" type="ORF">Daesc_010518</name>
</gene>
<reference evidence="7 8" key="1">
    <citation type="journal article" date="2024" name="Front Chem Biol">
        <title>Unveiling the potential of Daldinia eschscholtzii MFLUCC 19-0629 through bioactivity and bioinformatics studies for enhanced sustainable agriculture production.</title>
        <authorList>
            <person name="Brooks S."/>
            <person name="Weaver J.A."/>
            <person name="Klomchit A."/>
            <person name="Alharthi S.A."/>
            <person name="Onlamun T."/>
            <person name="Nurani R."/>
            <person name="Vong T.K."/>
            <person name="Alberti F."/>
            <person name="Greco C."/>
        </authorList>
    </citation>
    <scope>NUCLEOTIDE SEQUENCE [LARGE SCALE GENOMIC DNA]</scope>
    <source>
        <strain evidence="7">MFLUCC 19-0629</strain>
    </source>
</reference>
<dbReference type="EMBL" id="JBANMG010000010">
    <property type="protein sequence ID" value="KAK6948747.1"/>
    <property type="molecule type" value="Genomic_DNA"/>
</dbReference>
<dbReference type="GO" id="GO:0003677">
    <property type="term" value="F:DNA binding"/>
    <property type="evidence" value="ECO:0007669"/>
    <property type="project" value="TreeGrafter"/>
</dbReference>
<feature type="region of interest" description="Disordered" evidence="6">
    <location>
        <begin position="1"/>
        <end position="66"/>
    </location>
</feature>
<dbReference type="GO" id="GO:0005634">
    <property type="term" value="C:nucleus"/>
    <property type="evidence" value="ECO:0007669"/>
    <property type="project" value="TreeGrafter"/>
</dbReference>
<dbReference type="Gene3D" id="3.90.120.10">
    <property type="entry name" value="DNA Methylase, subunit A, domain 2"/>
    <property type="match status" value="1"/>
</dbReference>
<feature type="compositionally biased region" description="Basic and acidic residues" evidence="6">
    <location>
        <begin position="35"/>
        <end position="44"/>
    </location>
</feature>
<dbReference type="PANTHER" id="PTHR10629">
    <property type="entry name" value="CYTOSINE-SPECIFIC METHYLTRANSFERASE"/>
    <property type="match status" value="1"/>
</dbReference>
<keyword evidence="8" id="KW-1185">Reference proteome</keyword>
<dbReference type="PROSITE" id="PS00095">
    <property type="entry name" value="C5_MTASE_2"/>
    <property type="match status" value="1"/>
</dbReference>
<sequence length="749" mass="84719">MDADFVTLSGSGASPRLGPRGGSDDEGPRDSVQADIERRFREMPSHATRSMVKNGGTQHPEEDEASLSDEIAQVIEVIDLTAPEPAAVARAPRRPREKPVKRNVEIDPYQRLDSYEYEYQTLKLGGLVEMEAVPRLRQASFLLIQDIISTDNGVILRGLPFTRTRNLRGQLPRIRNELVLMLEIDQDDHRSDEKQAAIEIPLTKVKRTRNFLVTNKNFPEHRFPHEIYRDTNEIEEKGVLVCRWKCRSVWSDATKRCNGRPPIEFEVSRITREKVPKERYRIPSSCLINAWRGGKIRGGSFIPGQPNDLRTTVVAVDGLEEEDDELHNEWIPRKPGQQYTFGDMFCGAGGASCGARASGFRITVSCDNAVGACNTYREEYKEAELHEQDMYDFIVSRQKSTEHVDVLHLSPPCQYWSPAHTTPGAGDEANIAILFACHELVKTLRPRIFTVEQTYGILHPRFEYYFNGLIHGFTRYGYSVRWRLANLLQWGAASQRQRLIIFGSCPGEELPPFPPATHSKDPDPDQGTRPYKTVRQILNKIPRYASLHDPLHSPHSLKGLTGKAPWNPDIPLSRTITCGGGVGNYHYSGKRAFTLREYALLQGFPLDYNFQRPEQMRQIGNAFPPLVVRTLYKHLRRWLEQQDRVYADGELSESDSDSDNDGGIQGQAEELTDDSEVEYLGKLVIDRSDSVQYLGGQYLHRQDSEPLTISDSGDPMDIDAATEDVHTPDICIDAVQAVGNDPFHPIQID</sequence>
<comment type="caution">
    <text evidence="7">The sequence shown here is derived from an EMBL/GenBank/DDBJ whole genome shotgun (WGS) entry which is preliminary data.</text>
</comment>
<evidence type="ECO:0000256" key="1">
    <source>
        <dbReference type="ARBA" id="ARBA00011975"/>
    </source>
</evidence>
<feature type="compositionally biased region" description="Acidic residues" evidence="6">
    <location>
        <begin position="650"/>
        <end position="660"/>
    </location>
</feature>
<evidence type="ECO:0000256" key="6">
    <source>
        <dbReference type="SAM" id="MobiDB-lite"/>
    </source>
</evidence>
<dbReference type="Proteomes" id="UP001369815">
    <property type="component" value="Unassembled WGS sequence"/>
</dbReference>
<evidence type="ECO:0000256" key="4">
    <source>
        <dbReference type="ARBA" id="ARBA00022691"/>
    </source>
</evidence>
<dbReference type="GO" id="GO:0003886">
    <property type="term" value="F:DNA (cytosine-5-)-methyltransferase activity"/>
    <property type="evidence" value="ECO:0007669"/>
    <property type="project" value="UniProtKB-EC"/>
</dbReference>
<dbReference type="Gene3D" id="3.40.50.150">
    <property type="entry name" value="Vaccinia Virus protein VP39"/>
    <property type="match status" value="1"/>
</dbReference>
<dbReference type="PRINTS" id="PR00105">
    <property type="entry name" value="C5METTRFRASE"/>
</dbReference>
<keyword evidence="3 5" id="KW-0808">Transferase</keyword>
<feature type="region of interest" description="Disordered" evidence="6">
    <location>
        <begin position="648"/>
        <end position="671"/>
    </location>
</feature>
<accession>A0AAX6M8N7</accession>
<dbReference type="PROSITE" id="PS51679">
    <property type="entry name" value="SAM_MT_C5"/>
    <property type="match status" value="1"/>
</dbReference>
<keyword evidence="4 5" id="KW-0949">S-adenosyl-L-methionine</keyword>
<dbReference type="SUPFAM" id="SSF53335">
    <property type="entry name" value="S-adenosyl-L-methionine-dependent methyltransferases"/>
    <property type="match status" value="1"/>
</dbReference>
<dbReference type="InterPro" id="IPR001525">
    <property type="entry name" value="C5_MeTfrase"/>
</dbReference>
<dbReference type="PANTHER" id="PTHR10629:SF52">
    <property type="entry name" value="DNA (CYTOSINE-5)-METHYLTRANSFERASE 1"/>
    <property type="match status" value="1"/>
</dbReference>
<protein>
    <recommendedName>
        <fullName evidence="1">DNA (cytosine-5-)-methyltransferase</fullName>
        <ecNumber evidence="1">2.1.1.37</ecNumber>
    </recommendedName>
</protein>
<evidence type="ECO:0000313" key="8">
    <source>
        <dbReference type="Proteomes" id="UP001369815"/>
    </source>
</evidence>